<dbReference type="FunFam" id="3.40.309.10:FF:000012">
    <property type="entry name" value="Betaine aldehyde dehydrogenase"/>
    <property type="match status" value="1"/>
</dbReference>
<protein>
    <submittedName>
        <fullName evidence="4">Betaine-aldehyde dehydrogenase</fullName>
        <ecNumber evidence="4">1.2.1.8</ecNumber>
    </submittedName>
</protein>
<feature type="domain" description="Aldehyde dehydrogenase" evidence="3">
    <location>
        <begin position="29"/>
        <end position="486"/>
    </location>
</feature>
<comment type="similarity">
    <text evidence="1">Belongs to the aldehyde dehydrogenase family.</text>
</comment>
<dbReference type="Proteomes" id="UP000008229">
    <property type="component" value="Chromosome"/>
</dbReference>
<dbReference type="KEGG" id="cwo:Cwoe_3886"/>
<name>D3F2N7_CONWI</name>
<sequence length="501" mass="52237">MSAATMREAFVPSGPYGLHIGGEEVAAGDVFEAIDPSVGTAWAEVPQASSGDVDRAVAAARGAFASWRRVTPATRQTLLWRLADAVEAEPERWARLLATENGRPIREASAADVPTCAAILRYFSGVLRDLRGDQIPLEKPDSLVYTVREPLGVIAALIPWNSPLITLANKLGPALAAGNTVVLKPSEFASASVLEFARLAQGILPPGVVNVVTGYGPSVGAALVAHADVAKVTFTGGTPTARKIMAAAGAALTPAIMELGGKGAMVVCADADLDAAVADAVTGIYMANGEVCVAASRLLVHRDVHDEFAERFAALARSIRIGDALDPATQFGPLVSAPQRDRVAAAIAAAREEGAAVVVGGDVPALDAPLDGGFFLAPTLLADPAGSTSASREEFFGPVTVLERFDDDAEALARANATRYGLAAGVWTRDLARAHRMARELEAGIVWVNTWFDLPVGVPMGGVKDSGFGRELSAETLHEYSAPKVVNVDLGSARPQLWGER</sequence>
<reference evidence="4 5" key="1">
    <citation type="journal article" date="2010" name="Stand. Genomic Sci.">
        <title>Complete genome sequence of Conexibacter woesei type strain (ID131577).</title>
        <authorList>
            <person name="Pukall R."/>
            <person name="Lapidus A."/>
            <person name="Glavina Del Rio T."/>
            <person name="Copeland A."/>
            <person name="Tice H."/>
            <person name="Cheng J.-F."/>
            <person name="Lucas S."/>
            <person name="Chen F."/>
            <person name="Nolan M."/>
            <person name="Bruce D."/>
            <person name="Goodwin L."/>
            <person name="Pitluck S."/>
            <person name="Mavromatis K."/>
            <person name="Ivanova N."/>
            <person name="Ovchinnikova G."/>
            <person name="Pati A."/>
            <person name="Chen A."/>
            <person name="Palaniappan K."/>
            <person name="Land M."/>
            <person name="Hauser L."/>
            <person name="Chang Y.-J."/>
            <person name="Jeffries C.D."/>
            <person name="Chain P."/>
            <person name="Meincke L."/>
            <person name="Sims D."/>
            <person name="Brettin T."/>
            <person name="Detter J.C."/>
            <person name="Rohde M."/>
            <person name="Goeker M."/>
            <person name="Bristow J."/>
            <person name="Eisen J.A."/>
            <person name="Markowitz V."/>
            <person name="Kyrpides N.C."/>
            <person name="Klenk H.-P."/>
            <person name="Hugenholtz P."/>
        </authorList>
    </citation>
    <scope>NUCLEOTIDE SEQUENCE [LARGE SCALE GENOMIC DNA]</scope>
    <source>
        <strain evidence="5">DSM 14684 / CIP 108061 / JCM 11494 / NBRC 100937 / ID131577</strain>
    </source>
</reference>
<dbReference type="AlphaFoldDB" id="D3F2N7"/>
<dbReference type="OrthoDB" id="6882680at2"/>
<dbReference type="PROSITE" id="PS00070">
    <property type="entry name" value="ALDEHYDE_DEHYDR_CYS"/>
    <property type="match status" value="1"/>
</dbReference>
<evidence type="ECO:0000256" key="2">
    <source>
        <dbReference type="ARBA" id="ARBA00023002"/>
    </source>
</evidence>
<keyword evidence="2 4" id="KW-0560">Oxidoreductase</keyword>
<dbReference type="Gene3D" id="3.40.605.10">
    <property type="entry name" value="Aldehyde Dehydrogenase, Chain A, domain 1"/>
    <property type="match status" value="1"/>
</dbReference>
<dbReference type="STRING" id="469383.Cwoe_3886"/>
<dbReference type="HOGENOM" id="CLU_005391_0_1_11"/>
<evidence type="ECO:0000259" key="3">
    <source>
        <dbReference type="Pfam" id="PF00171"/>
    </source>
</evidence>
<dbReference type="eggNOG" id="COG1012">
    <property type="taxonomic scope" value="Bacteria"/>
</dbReference>
<dbReference type="GO" id="GO:0008802">
    <property type="term" value="F:betaine-aldehyde dehydrogenase (NAD+) activity"/>
    <property type="evidence" value="ECO:0007669"/>
    <property type="project" value="UniProtKB-EC"/>
</dbReference>
<dbReference type="InterPro" id="IPR015590">
    <property type="entry name" value="Aldehyde_DH_dom"/>
</dbReference>
<keyword evidence="5" id="KW-1185">Reference proteome</keyword>
<dbReference type="InterPro" id="IPR016161">
    <property type="entry name" value="Ald_DH/histidinol_DH"/>
</dbReference>
<proteinExistence type="inferred from homology"/>
<gene>
    <name evidence="4" type="ordered locus">Cwoe_3886</name>
</gene>
<dbReference type="EC" id="1.2.1.8" evidence="4"/>
<dbReference type="PANTHER" id="PTHR11699">
    <property type="entry name" value="ALDEHYDE DEHYDROGENASE-RELATED"/>
    <property type="match status" value="1"/>
</dbReference>
<dbReference type="InterPro" id="IPR016160">
    <property type="entry name" value="Ald_DH_CS_CYS"/>
</dbReference>
<dbReference type="RefSeq" id="WP_012935354.1">
    <property type="nucleotide sequence ID" value="NC_013739.1"/>
</dbReference>
<dbReference type="EMBL" id="CP001854">
    <property type="protein sequence ID" value="ADB52303.1"/>
    <property type="molecule type" value="Genomic_DNA"/>
</dbReference>
<dbReference type="InterPro" id="IPR016162">
    <property type="entry name" value="Ald_DH_N"/>
</dbReference>
<evidence type="ECO:0000256" key="1">
    <source>
        <dbReference type="ARBA" id="ARBA00009986"/>
    </source>
</evidence>
<dbReference type="Pfam" id="PF00171">
    <property type="entry name" value="Aldedh"/>
    <property type="match status" value="1"/>
</dbReference>
<dbReference type="Gene3D" id="3.40.309.10">
    <property type="entry name" value="Aldehyde Dehydrogenase, Chain A, domain 2"/>
    <property type="match status" value="1"/>
</dbReference>
<organism evidence="4 5">
    <name type="scientific">Conexibacter woesei (strain DSM 14684 / CCUG 47730 / CIP 108061 / JCM 11494 / NBRC 100937 / ID131577)</name>
    <dbReference type="NCBI Taxonomy" id="469383"/>
    <lineage>
        <taxon>Bacteria</taxon>
        <taxon>Bacillati</taxon>
        <taxon>Actinomycetota</taxon>
        <taxon>Thermoleophilia</taxon>
        <taxon>Solirubrobacterales</taxon>
        <taxon>Conexibacteraceae</taxon>
        <taxon>Conexibacter</taxon>
    </lineage>
</organism>
<reference evidence="5" key="2">
    <citation type="submission" date="2010-01" db="EMBL/GenBank/DDBJ databases">
        <title>The complete genome of Conexibacter woesei DSM 14684.</title>
        <authorList>
            <consortium name="US DOE Joint Genome Institute (JGI-PGF)"/>
            <person name="Lucas S."/>
            <person name="Copeland A."/>
            <person name="Lapidus A."/>
            <person name="Glavina del Rio T."/>
            <person name="Dalin E."/>
            <person name="Tice H."/>
            <person name="Bruce D."/>
            <person name="Goodwin L."/>
            <person name="Pitluck S."/>
            <person name="Kyrpides N."/>
            <person name="Mavromatis K."/>
            <person name="Ivanova N."/>
            <person name="Mikhailova N."/>
            <person name="Chertkov O."/>
            <person name="Brettin T."/>
            <person name="Detter J.C."/>
            <person name="Han C."/>
            <person name="Larimer F."/>
            <person name="Land M."/>
            <person name="Hauser L."/>
            <person name="Markowitz V."/>
            <person name="Cheng J.-F."/>
            <person name="Hugenholtz P."/>
            <person name="Woyke T."/>
            <person name="Wu D."/>
            <person name="Pukall R."/>
            <person name="Steenblock K."/>
            <person name="Schneider S."/>
            <person name="Klenk H.-P."/>
            <person name="Eisen J.A."/>
        </authorList>
    </citation>
    <scope>NUCLEOTIDE SEQUENCE [LARGE SCALE GENOMIC DNA]</scope>
    <source>
        <strain evidence="5">DSM 14684 / CIP 108061 / JCM 11494 / NBRC 100937 / ID131577</strain>
    </source>
</reference>
<evidence type="ECO:0000313" key="4">
    <source>
        <dbReference type="EMBL" id="ADB52303.1"/>
    </source>
</evidence>
<dbReference type="FunFam" id="3.40.605.10:FF:000007">
    <property type="entry name" value="NAD/NADP-dependent betaine aldehyde dehydrogenase"/>
    <property type="match status" value="1"/>
</dbReference>
<accession>D3F2N7</accession>
<evidence type="ECO:0000313" key="5">
    <source>
        <dbReference type="Proteomes" id="UP000008229"/>
    </source>
</evidence>
<dbReference type="SUPFAM" id="SSF53720">
    <property type="entry name" value="ALDH-like"/>
    <property type="match status" value="1"/>
</dbReference>
<dbReference type="InterPro" id="IPR016163">
    <property type="entry name" value="Ald_DH_C"/>
</dbReference>